<dbReference type="InterPro" id="IPR010982">
    <property type="entry name" value="Lambda_DNA-bd_dom_sf"/>
</dbReference>
<gene>
    <name evidence="6" type="primary">xylR_2</name>
    <name evidence="6" type="ORF">GCM10011487_61480</name>
</gene>
<dbReference type="SUPFAM" id="SSF47413">
    <property type="entry name" value="lambda repressor-like DNA-binding domains"/>
    <property type="match status" value="1"/>
</dbReference>
<dbReference type="SUPFAM" id="SSF53822">
    <property type="entry name" value="Periplasmic binding protein-like I"/>
    <property type="match status" value="1"/>
</dbReference>
<dbReference type="EMBL" id="BLJN01000008">
    <property type="protein sequence ID" value="GFE84148.1"/>
    <property type="molecule type" value="Genomic_DNA"/>
</dbReference>
<sequence length="343" mass="36594">MAEEAGVSRMTVSRVLRGGHLVRAPLQERVLAAVKKLNYRLNVSARALAGSGPSRVGLVYSNPSQAFLSELLTGALRESSKLGMQLTLTADADSHDRTAEIEALLRSGVTSFLLPSPACDAPDVLKLLRAAKARWVAISPVNLEIHPFSVSADHFDIAGRMTARLIELGHRHIGFIAGDPASKGGAERLRGHLRAMAAADIKECPVEQGYFTFQSGLDATERLLKSFKECTAIIACNDDMAAAAISVAHRHHLNVPDDLTIVGFDDTPIASIVSPAITTARQPIAEMAQSAIRMLHAAAMAGDADDNNKRTQKVLPGTLIERESSAPPRQGALPKPAAHFGRS</sequence>
<evidence type="ECO:0000259" key="5">
    <source>
        <dbReference type="PROSITE" id="PS50932"/>
    </source>
</evidence>
<keyword evidence="7" id="KW-1185">Reference proteome</keyword>
<evidence type="ECO:0000313" key="6">
    <source>
        <dbReference type="EMBL" id="GFE84148.1"/>
    </source>
</evidence>
<dbReference type="PANTHER" id="PTHR30146:SF153">
    <property type="entry name" value="LACTOSE OPERON REPRESSOR"/>
    <property type="match status" value="1"/>
</dbReference>
<dbReference type="Pfam" id="PF00356">
    <property type="entry name" value="LacI"/>
    <property type="match status" value="1"/>
</dbReference>
<dbReference type="CDD" id="cd01392">
    <property type="entry name" value="HTH_LacI"/>
    <property type="match status" value="1"/>
</dbReference>
<feature type="region of interest" description="Disordered" evidence="4">
    <location>
        <begin position="300"/>
        <end position="343"/>
    </location>
</feature>
<name>A0A829YN72_9GAMM</name>
<keyword evidence="3" id="KW-0804">Transcription</keyword>
<keyword evidence="2" id="KW-0238">DNA-binding</keyword>
<protein>
    <submittedName>
        <fullName evidence="6">LacI family transcriptional regulator</fullName>
    </submittedName>
</protein>
<organism evidence="6 7">
    <name type="scientific">Steroidobacter agaridevorans</name>
    <dbReference type="NCBI Taxonomy" id="2695856"/>
    <lineage>
        <taxon>Bacteria</taxon>
        <taxon>Pseudomonadati</taxon>
        <taxon>Pseudomonadota</taxon>
        <taxon>Gammaproteobacteria</taxon>
        <taxon>Steroidobacterales</taxon>
        <taxon>Steroidobacteraceae</taxon>
        <taxon>Steroidobacter</taxon>
    </lineage>
</organism>
<feature type="domain" description="HTH lacI-type" evidence="5">
    <location>
        <begin position="1"/>
        <end position="50"/>
    </location>
</feature>
<accession>A0A829YN72</accession>
<dbReference type="GO" id="GO:0003700">
    <property type="term" value="F:DNA-binding transcription factor activity"/>
    <property type="evidence" value="ECO:0007669"/>
    <property type="project" value="TreeGrafter"/>
</dbReference>
<dbReference type="InterPro" id="IPR028082">
    <property type="entry name" value="Peripla_BP_I"/>
</dbReference>
<dbReference type="Proteomes" id="UP000445000">
    <property type="component" value="Unassembled WGS sequence"/>
</dbReference>
<dbReference type="Gene3D" id="1.10.260.40">
    <property type="entry name" value="lambda repressor-like DNA-binding domains"/>
    <property type="match status" value="1"/>
</dbReference>
<dbReference type="GO" id="GO:0000976">
    <property type="term" value="F:transcription cis-regulatory region binding"/>
    <property type="evidence" value="ECO:0007669"/>
    <property type="project" value="TreeGrafter"/>
</dbReference>
<dbReference type="RefSeq" id="WP_161815758.1">
    <property type="nucleotide sequence ID" value="NZ_BLJN01000008.1"/>
</dbReference>
<dbReference type="AlphaFoldDB" id="A0A829YN72"/>
<evidence type="ECO:0000313" key="7">
    <source>
        <dbReference type="Proteomes" id="UP000445000"/>
    </source>
</evidence>
<evidence type="ECO:0000256" key="1">
    <source>
        <dbReference type="ARBA" id="ARBA00023015"/>
    </source>
</evidence>
<dbReference type="InterPro" id="IPR046335">
    <property type="entry name" value="LacI/GalR-like_sensor"/>
</dbReference>
<evidence type="ECO:0000256" key="4">
    <source>
        <dbReference type="SAM" id="MobiDB-lite"/>
    </source>
</evidence>
<dbReference type="PROSITE" id="PS50932">
    <property type="entry name" value="HTH_LACI_2"/>
    <property type="match status" value="1"/>
</dbReference>
<reference evidence="7" key="1">
    <citation type="submission" date="2020-01" db="EMBL/GenBank/DDBJ databases">
        <title>'Steroidobacter agaridevorans' sp. nov., agar-degrading bacteria isolated from rhizosphere soils.</title>
        <authorList>
            <person name="Ikenaga M."/>
            <person name="Kataoka M."/>
            <person name="Murouchi A."/>
            <person name="Katsuragi S."/>
            <person name="Sakai M."/>
        </authorList>
    </citation>
    <scope>NUCLEOTIDE SEQUENCE [LARGE SCALE GENOMIC DNA]</scope>
    <source>
        <strain evidence="7">YU21-B</strain>
    </source>
</reference>
<evidence type="ECO:0000256" key="3">
    <source>
        <dbReference type="ARBA" id="ARBA00023163"/>
    </source>
</evidence>
<dbReference type="SMART" id="SM00354">
    <property type="entry name" value="HTH_LACI"/>
    <property type="match status" value="1"/>
</dbReference>
<proteinExistence type="predicted"/>
<dbReference type="CDD" id="cd01545">
    <property type="entry name" value="PBP1_SalR"/>
    <property type="match status" value="1"/>
</dbReference>
<dbReference type="InterPro" id="IPR000843">
    <property type="entry name" value="HTH_LacI"/>
</dbReference>
<evidence type="ECO:0000256" key="2">
    <source>
        <dbReference type="ARBA" id="ARBA00023125"/>
    </source>
</evidence>
<dbReference type="Gene3D" id="3.40.50.2300">
    <property type="match status" value="2"/>
</dbReference>
<keyword evidence="1" id="KW-0805">Transcription regulation</keyword>
<dbReference type="Pfam" id="PF13377">
    <property type="entry name" value="Peripla_BP_3"/>
    <property type="match status" value="1"/>
</dbReference>
<comment type="caution">
    <text evidence="6">The sequence shown here is derived from an EMBL/GenBank/DDBJ whole genome shotgun (WGS) entry which is preliminary data.</text>
</comment>
<dbReference type="PANTHER" id="PTHR30146">
    <property type="entry name" value="LACI-RELATED TRANSCRIPTIONAL REPRESSOR"/>
    <property type="match status" value="1"/>
</dbReference>